<evidence type="ECO:0000256" key="4">
    <source>
        <dbReference type="ARBA" id="ARBA00023136"/>
    </source>
</evidence>
<feature type="transmembrane region" description="Helical" evidence="6">
    <location>
        <begin position="453"/>
        <end position="474"/>
    </location>
</feature>
<gene>
    <name evidence="7" type="ORF">PVAG01_01161</name>
</gene>
<sequence length="509" mass="57431">MSQGYLNLNDTSRVAKQISVTCAKDEVLAVTDVVWSRIRDEIRAQSMRQDTVPLNSSVVRLHVLATDPPDLNGSLRLARTSIPVPSEIISLVAISLEDYEALWQNDAGSTSLLEEPRRFLMQTPNDGGSFCSLIIQTNRPPVLGNANSNVSTARENIPFNTILITSESESQLSKIAKSFTVPPVWNTTDLPMVVVPLEFLIKHVRQVSETLAELTSEISIVEEVVIGDNDTTDFKGLIKKLHLCSRELVKLRRRWHFQMTLAGTIRELIEIHDPVIAAARRDETDALLIHGGIRIESNGEAVLQRGTIMGDVTIKDDGRLYSDMPLKPKKDPLTDSREYRQLLSAASLQLKLSQSLEYDLSVLPERIANQFNAIFNLMAQRDTQASMSVAESSRKDNLYMQDIADATLRDSSSMKTIAVLTMVFLPGTFICSFFSMTMFNWNNQPNEPLVSSYIWVYFVAMVPLTLLVLAVWWWKTRESRREQEENKRKRTLARGNTWGGAYRPKKNAW</sequence>
<organism evidence="7 8">
    <name type="scientific">Phlyctema vagabunda</name>
    <dbReference type="NCBI Taxonomy" id="108571"/>
    <lineage>
        <taxon>Eukaryota</taxon>
        <taxon>Fungi</taxon>
        <taxon>Dikarya</taxon>
        <taxon>Ascomycota</taxon>
        <taxon>Pezizomycotina</taxon>
        <taxon>Leotiomycetes</taxon>
        <taxon>Helotiales</taxon>
        <taxon>Dermateaceae</taxon>
        <taxon>Phlyctema</taxon>
    </lineage>
</organism>
<comment type="caution">
    <text evidence="7">The sequence shown here is derived from an EMBL/GenBank/DDBJ whole genome shotgun (WGS) entry which is preliminary data.</text>
</comment>
<proteinExistence type="predicted"/>
<feature type="transmembrane region" description="Helical" evidence="6">
    <location>
        <begin position="417"/>
        <end position="441"/>
    </location>
</feature>
<evidence type="ECO:0000256" key="3">
    <source>
        <dbReference type="ARBA" id="ARBA00022989"/>
    </source>
</evidence>
<reference evidence="7 8" key="1">
    <citation type="submission" date="2024-06" db="EMBL/GenBank/DDBJ databases">
        <title>Complete genome of Phlyctema vagabunda strain 19-DSS-EL-015.</title>
        <authorList>
            <person name="Fiorenzani C."/>
        </authorList>
    </citation>
    <scope>NUCLEOTIDE SEQUENCE [LARGE SCALE GENOMIC DNA]</scope>
    <source>
        <strain evidence="7 8">19-DSS-EL-015</strain>
    </source>
</reference>
<dbReference type="InterPro" id="IPR002523">
    <property type="entry name" value="MgTranspt_CorA/ZnTranspt_ZntB"/>
</dbReference>
<name>A0ABR4PWB0_9HELO</name>
<keyword evidence="8" id="KW-1185">Reference proteome</keyword>
<dbReference type="SUPFAM" id="SSF144083">
    <property type="entry name" value="Magnesium transport protein CorA, transmembrane region"/>
    <property type="match status" value="1"/>
</dbReference>
<dbReference type="Proteomes" id="UP001629113">
    <property type="component" value="Unassembled WGS sequence"/>
</dbReference>
<evidence type="ECO:0000313" key="7">
    <source>
        <dbReference type="EMBL" id="KAL3427652.1"/>
    </source>
</evidence>
<evidence type="ECO:0000256" key="5">
    <source>
        <dbReference type="SAM" id="MobiDB-lite"/>
    </source>
</evidence>
<protein>
    <submittedName>
        <fullName evidence="7">Uncharacterized protein</fullName>
    </submittedName>
</protein>
<accession>A0ABR4PWB0</accession>
<keyword evidence="2 6" id="KW-0812">Transmembrane</keyword>
<keyword evidence="4 6" id="KW-0472">Membrane</keyword>
<comment type="subcellular location">
    <subcellularLocation>
        <location evidence="1">Membrane</location>
        <topology evidence="1">Multi-pass membrane protein</topology>
    </subcellularLocation>
</comment>
<dbReference type="Gene3D" id="1.20.58.340">
    <property type="entry name" value="Magnesium transport protein CorA, transmembrane region"/>
    <property type="match status" value="1"/>
</dbReference>
<evidence type="ECO:0000313" key="8">
    <source>
        <dbReference type="Proteomes" id="UP001629113"/>
    </source>
</evidence>
<dbReference type="Pfam" id="PF01544">
    <property type="entry name" value="CorA"/>
    <property type="match status" value="1"/>
</dbReference>
<dbReference type="InterPro" id="IPR045863">
    <property type="entry name" value="CorA_TM1_TM2"/>
</dbReference>
<feature type="region of interest" description="Disordered" evidence="5">
    <location>
        <begin position="484"/>
        <end position="509"/>
    </location>
</feature>
<keyword evidence="3 6" id="KW-1133">Transmembrane helix</keyword>
<dbReference type="EMBL" id="JBFCZG010000001">
    <property type="protein sequence ID" value="KAL3427652.1"/>
    <property type="molecule type" value="Genomic_DNA"/>
</dbReference>
<evidence type="ECO:0000256" key="6">
    <source>
        <dbReference type="SAM" id="Phobius"/>
    </source>
</evidence>
<evidence type="ECO:0000256" key="2">
    <source>
        <dbReference type="ARBA" id="ARBA00022692"/>
    </source>
</evidence>
<evidence type="ECO:0000256" key="1">
    <source>
        <dbReference type="ARBA" id="ARBA00004141"/>
    </source>
</evidence>